<proteinExistence type="predicted"/>
<dbReference type="GO" id="GO:0016787">
    <property type="term" value="F:hydrolase activity"/>
    <property type="evidence" value="ECO:0007669"/>
    <property type="project" value="UniProtKB-KW"/>
</dbReference>
<dbReference type="Pfam" id="PF00293">
    <property type="entry name" value="NUDIX"/>
    <property type="match status" value="1"/>
</dbReference>
<evidence type="ECO:0000313" key="4">
    <source>
        <dbReference type="EMBL" id="SOE48099.1"/>
    </source>
</evidence>
<dbReference type="EMBL" id="OCSU01000001">
    <property type="protein sequence ID" value="SOE48099.1"/>
    <property type="molecule type" value="Genomic_DNA"/>
</dbReference>
<evidence type="ECO:0000256" key="2">
    <source>
        <dbReference type="ARBA" id="ARBA00022801"/>
    </source>
</evidence>
<evidence type="ECO:0000313" key="5">
    <source>
        <dbReference type="Proteomes" id="UP000219522"/>
    </source>
</evidence>
<dbReference type="InterPro" id="IPR000086">
    <property type="entry name" value="NUDIX_hydrolase_dom"/>
</dbReference>
<gene>
    <name evidence="4" type="ORF">SAMN05446927_0264</name>
</gene>
<keyword evidence="2" id="KW-0378">Hydrolase</keyword>
<evidence type="ECO:0000259" key="3">
    <source>
        <dbReference type="PROSITE" id="PS51462"/>
    </source>
</evidence>
<dbReference type="InterPro" id="IPR015797">
    <property type="entry name" value="NUDIX_hydrolase-like_dom_sf"/>
</dbReference>
<evidence type="ECO:0000256" key="1">
    <source>
        <dbReference type="ARBA" id="ARBA00001946"/>
    </source>
</evidence>
<dbReference type="PROSITE" id="PS51462">
    <property type="entry name" value="NUDIX"/>
    <property type="match status" value="1"/>
</dbReference>
<dbReference type="CDD" id="cd04667">
    <property type="entry name" value="NUDIX_Hydrolase"/>
    <property type="match status" value="1"/>
</dbReference>
<feature type="domain" description="Nudix hydrolase" evidence="3">
    <location>
        <begin position="9"/>
        <end position="127"/>
    </location>
</feature>
<dbReference type="Gene3D" id="3.90.79.10">
    <property type="entry name" value="Nucleoside Triphosphate Pyrophosphohydrolase"/>
    <property type="match status" value="1"/>
</dbReference>
<organism evidence="4 5">
    <name type="scientific">Caballeronia arationis</name>
    <dbReference type="NCBI Taxonomy" id="1777142"/>
    <lineage>
        <taxon>Bacteria</taxon>
        <taxon>Pseudomonadati</taxon>
        <taxon>Pseudomonadota</taxon>
        <taxon>Betaproteobacteria</taxon>
        <taxon>Burkholderiales</taxon>
        <taxon>Burkholderiaceae</taxon>
        <taxon>Caballeronia</taxon>
    </lineage>
</organism>
<reference evidence="4 5" key="1">
    <citation type="submission" date="2017-09" db="EMBL/GenBank/DDBJ databases">
        <authorList>
            <person name="Varghese N."/>
            <person name="Submissions S."/>
        </authorList>
    </citation>
    <scope>NUCLEOTIDE SEQUENCE [LARGE SCALE GENOMIC DNA]</scope>
    <source>
        <strain evidence="4 5">OK806</strain>
    </source>
</reference>
<comment type="caution">
    <text evidence="4">The sequence shown here is derived from an EMBL/GenBank/DDBJ whole genome shotgun (WGS) entry which is preliminary data.</text>
</comment>
<dbReference type="SUPFAM" id="SSF55811">
    <property type="entry name" value="Nudix"/>
    <property type="match status" value="1"/>
</dbReference>
<accession>A0A7Z7I161</accession>
<name>A0A7Z7I161_9BURK</name>
<keyword evidence="5" id="KW-1185">Reference proteome</keyword>
<comment type="cofactor">
    <cofactor evidence="1">
        <name>Mg(2+)</name>
        <dbReference type="ChEBI" id="CHEBI:18420"/>
    </cofactor>
</comment>
<protein>
    <submittedName>
        <fullName evidence="4">ADP-ribose pyrophosphatase YjhB, NUDIX family</fullName>
    </submittedName>
</protein>
<dbReference type="PANTHER" id="PTHR43046">
    <property type="entry name" value="GDP-MANNOSE MANNOSYL HYDROLASE"/>
    <property type="match status" value="1"/>
</dbReference>
<dbReference type="Proteomes" id="UP000219522">
    <property type="component" value="Unassembled WGS sequence"/>
</dbReference>
<dbReference type="PANTHER" id="PTHR43046:SF14">
    <property type="entry name" value="MUTT_NUDIX FAMILY PROTEIN"/>
    <property type="match status" value="1"/>
</dbReference>
<sequence>MTLSGLATMKHRATVICERDGRVLLVARRGGRWAFPGGRQKNGEELARTAERELAEETQMWATSIRYAFQFKGLRTRHFVFVARFDERSEPLPSHEITRCLWVRLDELLQVEASIPTKGIAGIFLKQARRKTGLALDEALNTLAA</sequence>
<dbReference type="AlphaFoldDB" id="A0A7Z7I161"/>